<keyword evidence="3" id="KW-0472">Membrane</keyword>
<name>A0A920CD43_9BACL</name>
<feature type="transmembrane region" description="Helical" evidence="3">
    <location>
        <begin position="265"/>
        <end position="285"/>
    </location>
</feature>
<dbReference type="PANTHER" id="PTHR23028:SF53">
    <property type="entry name" value="ACYL_TRANSF_3 DOMAIN-CONTAINING PROTEIN"/>
    <property type="match status" value="1"/>
</dbReference>
<feature type="transmembrane region" description="Helical" evidence="3">
    <location>
        <begin position="339"/>
        <end position="358"/>
    </location>
</feature>
<feature type="transmembrane region" description="Helical" evidence="3">
    <location>
        <begin position="157"/>
        <end position="174"/>
    </location>
</feature>
<evidence type="ECO:0000256" key="3">
    <source>
        <dbReference type="SAM" id="Phobius"/>
    </source>
</evidence>
<comment type="similarity">
    <text evidence="2">Belongs to the acyltransferase 3 family.</text>
</comment>
<protein>
    <recommendedName>
        <fullName evidence="4">Acyltransferase 3 domain-containing protein</fullName>
    </recommendedName>
</protein>
<dbReference type="GO" id="GO:0016020">
    <property type="term" value="C:membrane"/>
    <property type="evidence" value="ECO:0007669"/>
    <property type="project" value="TreeGrafter"/>
</dbReference>
<feature type="domain" description="Acyltransferase 3" evidence="4">
    <location>
        <begin position="14"/>
        <end position="386"/>
    </location>
</feature>
<dbReference type="InterPro" id="IPR050879">
    <property type="entry name" value="Acyltransferase_3"/>
</dbReference>
<feature type="transmembrane region" description="Helical" evidence="3">
    <location>
        <begin position="186"/>
        <end position="205"/>
    </location>
</feature>
<evidence type="ECO:0000313" key="6">
    <source>
        <dbReference type="Proteomes" id="UP000681162"/>
    </source>
</evidence>
<proteinExistence type="inferred from homology"/>
<dbReference type="GO" id="GO:0000271">
    <property type="term" value="P:polysaccharide biosynthetic process"/>
    <property type="evidence" value="ECO:0007669"/>
    <property type="project" value="TreeGrafter"/>
</dbReference>
<evidence type="ECO:0000256" key="2">
    <source>
        <dbReference type="ARBA" id="ARBA00007400"/>
    </source>
</evidence>
<comment type="subcellular location">
    <subcellularLocation>
        <location evidence="1">Membrane</location>
    </subcellularLocation>
</comment>
<dbReference type="RefSeq" id="WP_249412819.1">
    <property type="nucleotide sequence ID" value="NZ_BORR01000001.1"/>
</dbReference>
<feature type="transmembrane region" description="Helical" evidence="3">
    <location>
        <begin position="300"/>
        <end position="318"/>
    </location>
</feature>
<gene>
    <name evidence="5" type="ORF">J41TS12_02870</name>
</gene>
<keyword evidence="3" id="KW-0812">Transmembrane</keyword>
<organism evidence="5 6">
    <name type="scientific">Paenibacillus antibioticophila</name>
    <dbReference type="NCBI Taxonomy" id="1274374"/>
    <lineage>
        <taxon>Bacteria</taxon>
        <taxon>Bacillati</taxon>
        <taxon>Bacillota</taxon>
        <taxon>Bacilli</taxon>
        <taxon>Bacillales</taxon>
        <taxon>Paenibacillaceae</taxon>
        <taxon>Paenibacillus</taxon>
    </lineage>
</organism>
<comment type="caution">
    <text evidence="5">The sequence shown here is derived from an EMBL/GenBank/DDBJ whole genome shotgun (WGS) entry which is preliminary data.</text>
</comment>
<feature type="transmembrane region" description="Helical" evidence="3">
    <location>
        <begin position="370"/>
        <end position="393"/>
    </location>
</feature>
<evidence type="ECO:0000259" key="4">
    <source>
        <dbReference type="Pfam" id="PF01757"/>
    </source>
</evidence>
<dbReference type="AlphaFoldDB" id="A0A920CD43"/>
<feature type="transmembrane region" description="Helical" evidence="3">
    <location>
        <begin position="234"/>
        <end position="253"/>
    </location>
</feature>
<evidence type="ECO:0000313" key="5">
    <source>
        <dbReference type="EMBL" id="GIO35426.1"/>
    </source>
</evidence>
<dbReference type="GO" id="GO:0016747">
    <property type="term" value="F:acyltransferase activity, transferring groups other than amino-acyl groups"/>
    <property type="evidence" value="ECO:0007669"/>
    <property type="project" value="InterPro"/>
</dbReference>
<accession>A0A920CD43</accession>
<keyword evidence="3" id="KW-1133">Transmembrane helix</keyword>
<evidence type="ECO:0000256" key="1">
    <source>
        <dbReference type="ARBA" id="ARBA00004370"/>
    </source>
</evidence>
<feature type="transmembrane region" description="Helical" evidence="3">
    <location>
        <begin position="52"/>
        <end position="74"/>
    </location>
</feature>
<keyword evidence="6" id="KW-1185">Reference proteome</keyword>
<dbReference type="Pfam" id="PF01757">
    <property type="entry name" value="Acyl_transf_3"/>
    <property type="match status" value="1"/>
</dbReference>
<sequence>MKQSFGGPGMHLAGADGLRAVACLGVIFHHLAQLLNMNLQTPAIQEIQSFLLMGNAGVSVFFVLSGYLLALPFWRGYLEQGDFPQMKHYILRRAARIVPGYYAALILCIALVLILGIPSESFWLRSLAGLTFTSGFHYVTFFPSEINGPLWSISFEVFSYLLLPLCMLGLFRLFGKRRSFKGAMGYWVGVMLVLLAVNQMIHMLLTPEPNMRSWDYGMIGGAKYWMPNYNPVGFFGHFAIGIIASGVVCRLQSTEERTASLCKRGGFDVLGGLFLLGAVVLIWGARHQPEFSWSIQHQPYLFPWFALLVAGFLATAPYSRWLPAIVDNGFFRYTAKISFGLYIWHNLIMTLANKYWIADMHYFGIREVGRWIWIVLGVLAVSYLIATLSYYLIEKPVLDRAYLAGKRLPKPASKGAKNANA</sequence>
<feature type="transmembrane region" description="Helical" evidence="3">
    <location>
        <begin position="94"/>
        <end position="117"/>
    </location>
</feature>
<reference evidence="5 6" key="1">
    <citation type="submission" date="2021-03" db="EMBL/GenBank/DDBJ databases">
        <title>Antimicrobial resistance genes in bacteria isolated from Japanese honey, and their potential for conferring macrolide and lincosamide resistance in the American foulbrood pathogen Paenibacillus larvae.</title>
        <authorList>
            <person name="Okamoto M."/>
            <person name="Kumagai M."/>
            <person name="Kanamori H."/>
            <person name="Takamatsu D."/>
        </authorList>
    </citation>
    <scope>NUCLEOTIDE SEQUENCE [LARGE SCALE GENOMIC DNA]</scope>
    <source>
        <strain evidence="5 6">J41TS12</strain>
    </source>
</reference>
<dbReference type="Proteomes" id="UP000681162">
    <property type="component" value="Unassembled WGS sequence"/>
</dbReference>
<dbReference type="EMBL" id="BORR01000001">
    <property type="protein sequence ID" value="GIO35426.1"/>
    <property type="molecule type" value="Genomic_DNA"/>
</dbReference>
<dbReference type="InterPro" id="IPR002656">
    <property type="entry name" value="Acyl_transf_3_dom"/>
</dbReference>
<dbReference type="PANTHER" id="PTHR23028">
    <property type="entry name" value="ACETYLTRANSFERASE"/>
    <property type="match status" value="1"/>
</dbReference>